<dbReference type="PaxDb" id="44689-DDB0219370"/>
<evidence type="ECO:0000256" key="1">
    <source>
        <dbReference type="SAM" id="SignalP"/>
    </source>
</evidence>
<dbReference type="VEuPathDB" id="AmoebaDB:DDB_G0288653"/>
<dbReference type="GeneID" id="8626734"/>
<evidence type="ECO:0000313" key="3">
    <source>
        <dbReference type="Proteomes" id="UP000002195"/>
    </source>
</evidence>
<organism evidence="2 3">
    <name type="scientific">Dictyostelium discoideum</name>
    <name type="common">Social amoeba</name>
    <dbReference type="NCBI Taxonomy" id="44689"/>
    <lineage>
        <taxon>Eukaryota</taxon>
        <taxon>Amoebozoa</taxon>
        <taxon>Evosea</taxon>
        <taxon>Eumycetozoa</taxon>
        <taxon>Dictyostelia</taxon>
        <taxon>Dictyosteliales</taxon>
        <taxon>Dictyosteliaceae</taxon>
        <taxon>Dictyostelium</taxon>
    </lineage>
</organism>
<feature type="chain" id="PRO_5004249946" evidence="1">
    <location>
        <begin position="27"/>
        <end position="150"/>
    </location>
</feature>
<dbReference type="SMR" id="Q54IM5"/>
<accession>Q54IM5</accession>
<name>Q54IM5_DICDI</name>
<dbReference type="KEGG" id="ddi:DDB_G0288653"/>
<dbReference type="AlphaFoldDB" id="Q54IM5"/>
<proteinExistence type="predicted"/>
<dbReference type="RefSeq" id="XP_636633.1">
    <property type="nucleotide sequence ID" value="XM_631541.1"/>
</dbReference>
<keyword evidence="3" id="KW-1185">Reference proteome</keyword>
<evidence type="ECO:0000313" key="2">
    <source>
        <dbReference type="EMBL" id="EAL63130.1"/>
    </source>
</evidence>
<keyword evidence="1" id="KW-0732">Signal</keyword>
<sequence length="150" mass="16969">MKIINLYLKIIPILIMLQVFKNFVECISDQSSNISLIIQTSPNHTLLLLTTSTTTDNDNNNKNNNNNNNNNKIFDNILQSNNIKSIIDHSTLSSYIRNNNAKEKIINSNDFSNSNTITENSNSCANIKISIQQTLFLLLTLLITICSFFI</sequence>
<dbReference type="EMBL" id="AAFI02000119">
    <property type="protein sequence ID" value="EAL63130.1"/>
    <property type="molecule type" value="Genomic_DNA"/>
</dbReference>
<dbReference type="HOGENOM" id="CLU_1743932_0_0_1"/>
<feature type="signal peptide" evidence="1">
    <location>
        <begin position="1"/>
        <end position="26"/>
    </location>
</feature>
<dbReference type="dictyBase" id="DDB_G0288653"/>
<reference evidence="2 3" key="1">
    <citation type="journal article" date="2005" name="Nature">
        <title>The genome of the social amoeba Dictyostelium discoideum.</title>
        <authorList>
            <consortium name="The Dictyostelium discoideum Sequencing Consortium"/>
            <person name="Eichinger L."/>
            <person name="Pachebat J.A."/>
            <person name="Glockner G."/>
            <person name="Rajandream M.A."/>
            <person name="Sucgang R."/>
            <person name="Berriman M."/>
            <person name="Song J."/>
            <person name="Olsen R."/>
            <person name="Szafranski K."/>
            <person name="Xu Q."/>
            <person name="Tunggal B."/>
            <person name="Kummerfeld S."/>
            <person name="Madera M."/>
            <person name="Konfortov B.A."/>
            <person name="Rivero F."/>
            <person name="Bankier A.T."/>
            <person name="Lehmann R."/>
            <person name="Hamlin N."/>
            <person name="Davies R."/>
            <person name="Gaudet P."/>
            <person name="Fey P."/>
            <person name="Pilcher K."/>
            <person name="Chen G."/>
            <person name="Saunders D."/>
            <person name="Sodergren E."/>
            <person name="Davis P."/>
            <person name="Kerhornou A."/>
            <person name="Nie X."/>
            <person name="Hall N."/>
            <person name="Anjard C."/>
            <person name="Hemphill L."/>
            <person name="Bason N."/>
            <person name="Farbrother P."/>
            <person name="Desany B."/>
            <person name="Just E."/>
            <person name="Morio T."/>
            <person name="Rost R."/>
            <person name="Churcher C."/>
            <person name="Cooper J."/>
            <person name="Haydock S."/>
            <person name="van Driessche N."/>
            <person name="Cronin A."/>
            <person name="Goodhead I."/>
            <person name="Muzny D."/>
            <person name="Mourier T."/>
            <person name="Pain A."/>
            <person name="Lu M."/>
            <person name="Harper D."/>
            <person name="Lindsay R."/>
            <person name="Hauser H."/>
            <person name="James K."/>
            <person name="Quiles M."/>
            <person name="Madan Babu M."/>
            <person name="Saito T."/>
            <person name="Buchrieser C."/>
            <person name="Wardroper A."/>
            <person name="Felder M."/>
            <person name="Thangavelu M."/>
            <person name="Johnson D."/>
            <person name="Knights A."/>
            <person name="Loulseged H."/>
            <person name="Mungall K."/>
            <person name="Oliver K."/>
            <person name="Price C."/>
            <person name="Quail M.A."/>
            <person name="Urushihara H."/>
            <person name="Hernandez J."/>
            <person name="Rabbinowitsch E."/>
            <person name="Steffen D."/>
            <person name="Sanders M."/>
            <person name="Ma J."/>
            <person name="Kohara Y."/>
            <person name="Sharp S."/>
            <person name="Simmonds M."/>
            <person name="Spiegler S."/>
            <person name="Tivey A."/>
            <person name="Sugano S."/>
            <person name="White B."/>
            <person name="Walker D."/>
            <person name="Woodward J."/>
            <person name="Winckler T."/>
            <person name="Tanaka Y."/>
            <person name="Shaulsky G."/>
            <person name="Schleicher M."/>
            <person name="Weinstock G."/>
            <person name="Rosenthal A."/>
            <person name="Cox E.C."/>
            <person name="Chisholm R.L."/>
            <person name="Gibbs R."/>
            <person name="Loomis W.F."/>
            <person name="Platzer M."/>
            <person name="Kay R.R."/>
            <person name="Williams J."/>
            <person name="Dear P.H."/>
            <person name="Noegel A.A."/>
            <person name="Barrell B."/>
            <person name="Kuspa A."/>
        </authorList>
    </citation>
    <scope>NUCLEOTIDE SEQUENCE [LARGE SCALE GENOMIC DNA]</scope>
    <source>
        <strain evidence="2 3">AX4</strain>
    </source>
</reference>
<dbReference type="Proteomes" id="UP000002195">
    <property type="component" value="Unassembled WGS sequence"/>
</dbReference>
<comment type="caution">
    <text evidence="2">The sequence shown here is derived from an EMBL/GenBank/DDBJ whole genome shotgun (WGS) entry which is preliminary data.</text>
</comment>
<gene>
    <name evidence="2" type="ORF">DDB_G0288653</name>
</gene>
<dbReference type="InParanoid" id="Q54IM5"/>
<protein>
    <submittedName>
        <fullName evidence="2">Uncharacterized protein</fullName>
    </submittedName>
</protein>